<organism evidence="8 9">
    <name type="scientific">Platanthera guangdongensis</name>
    <dbReference type="NCBI Taxonomy" id="2320717"/>
    <lineage>
        <taxon>Eukaryota</taxon>
        <taxon>Viridiplantae</taxon>
        <taxon>Streptophyta</taxon>
        <taxon>Embryophyta</taxon>
        <taxon>Tracheophyta</taxon>
        <taxon>Spermatophyta</taxon>
        <taxon>Magnoliopsida</taxon>
        <taxon>Liliopsida</taxon>
        <taxon>Asparagales</taxon>
        <taxon>Orchidaceae</taxon>
        <taxon>Orchidoideae</taxon>
        <taxon>Orchideae</taxon>
        <taxon>Orchidinae</taxon>
        <taxon>Platanthera</taxon>
    </lineage>
</organism>
<dbReference type="PANTHER" id="PTHR32468">
    <property type="entry name" value="CATION/H + ANTIPORTER"/>
    <property type="match status" value="1"/>
</dbReference>
<dbReference type="InterPro" id="IPR038770">
    <property type="entry name" value="Na+/solute_symporter_sf"/>
</dbReference>
<keyword evidence="9" id="KW-1185">Reference proteome</keyword>
<feature type="transmembrane region" description="Helical" evidence="7">
    <location>
        <begin position="64"/>
        <end position="88"/>
    </location>
</feature>
<comment type="subcellular location">
    <subcellularLocation>
        <location evidence="2">Plastid</location>
        <location evidence="2">Chloroplast envelope</location>
    </subcellularLocation>
</comment>
<evidence type="ECO:0000256" key="7">
    <source>
        <dbReference type="SAM" id="Phobius"/>
    </source>
</evidence>
<feature type="transmembrane region" description="Helical" evidence="7">
    <location>
        <begin position="109"/>
        <end position="130"/>
    </location>
</feature>
<evidence type="ECO:0000256" key="6">
    <source>
        <dbReference type="ARBA" id="ARBA00023065"/>
    </source>
</evidence>
<name>A0ABR2M615_9ASPA</name>
<evidence type="ECO:0000256" key="2">
    <source>
        <dbReference type="ARBA" id="ARBA00004119"/>
    </source>
</evidence>
<dbReference type="InterPro" id="IPR050794">
    <property type="entry name" value="CPA2_transporter"/>
</dbReference>
<evidence type="ECO:0000313" key="9">
    <source>
        <dbReference type="Proteomes" id="UP001412067"/>
    </source>
</evidence>
<keyword evidence="7" id="KW-0472">Membrane</keyword>
<keyword evidence="6" id="KW-0406">Ion transport</keyword>
<keyword evidence="4" id="KW-0633">Potassium transport</keyword>
<evidence type="ECO:0000256" key="3">
    <source>
        <dbReference type="ARBA" id="ARBA00022448"/>
    </source>
</evidence>
<dbReference type="Gene3D" id="1.20.1530.20">
    <property type="match status" value="1"/>
</dbReference>
<accession>A0ABR2M615</accession>
<keyword evidence="3" id="KW-0813">Transport</keyword>
<feature type="transmembrane region" description="Helical" evidence="7">
    <location>
        <begin position="150"/>
        <end position="172"/>
    </location>
</feature>
<reference evidence="8 9" key="1">
    <citation type="journal article" date="2022" name="Nat. Plants">
        <title>Genomes of leafy and leafless Platanthera orchids illuminate the evolution of mycoheterotrophy.</title>
        <authorList>
            <person name="Li M.H."/>
            <person name="Liu K.W."/>
            <person name="Li Z."/>
            <person name="Lu H.C."/>
            <person name="Ye Q.L."/>
            <person name="Zhang D."/>
            <person name="Wang J.Y."/>
            <person name="Li Y.F."/>
            <person name="Zhong Z.M."/>
            <person name="Liu X."/>
            <person name="Yu X."/>
            <person name="Liu D.K."/>
            <person name="Tu X.D."/>
            <person name="Liu B."/>
            <person name="Hao Y."/>
            <person name="Liao X.Y."/>
            <person name="Jiang Y.T."/>
            <person name="Sun W.H."/>
            <person name="Chen J."/>
            <person name="Chen Y.Q."/>
            <person name="Ai Y."/>
            <person name="Zhai J.W."/>
            <person name="Wu S.S."/>
            <person name="Zhou Z."/>
            <person name="Hsiao Y.Y."/>
            <person name="Wu W.L."/>
            <person name="Chen Y.Y."/>
            <person name="Lin Y.F."/>
            <person name="Hsu J.L."/>
            <person name="Li C.Y."/>
            <person name="Wang Z.W."/>
            <person name="Zhao X."/>
            <person name="Zhong W.Y."/>
            <person name="Ma X.K."/>
            <person name="Ma L."/>
            <person name="Huang J."/>
            <person name="Chen G.Z."/>
            <person name="Huang M.Z."/>
            <person name="Huang L."/>
            <person name="Peng D.H."/>
            <person name="Luo Y.B."/>
            <person name="Zou S.Q."/>
            <person name="Chen S.P."/>
            <person name="Lan S."/>
            <person name="Tsai W.C."/>
            <person name="Van de Peer Y."/>
            <person name="Liu Z.J."/>
        </authorList>
    </citation>
    <scope>NUCLEOTIDE SEQUENCE [LARGE SCALE GENOMIC DNA]</scope>
    <source>
        <strain evidence="8">Lor288</strain>
    </source>
</reference>
<feature type="transmembrane region" description="Helical" evidence="7">
    <location>
        <begin position="40"/>
        <end position="58"/>
    </location>
</feature>
<keyword evidence="7" id="KW-1133">Transmembrane helix</keyword>
<evidence type="ECO:0000313" key="8">
    <source>
        <dbReference type="EMBL" id="KAK8959362.1"/>
    </source>
</evidence>
<protein>
    <submittedName>
        <fullName evidence="8">Cation/H(+) antiporter 15</fullName>
    </submittedName>
</protein>
<gene>
    <name evidence="8" type="primary">CHX15</name>
    <name evidence="8" type="ORF">KSP40_PGU007658</name>
</gene>
<comment type="function">
    <text evidence="1">May function as sodium-coupled metabolite transporter across the chloroplast envelope.</text>
</comment>
<dbReference type="PANTHER" id="PTHR32468:SF102">
    <property type="entry name" value="OS08G0117800 PROTEIN"/>
    <property type="match status" value="1"/>
</dbReference>
<keyword evidence="5" id="KW-0630">Potassium</keyword>
<evidence type="ECO:0000256" key="1">
    <source>
        <dbReference type="ARBA" id="ARBA00003198"/>
    </source>
</evidence>
<keyword evidence="7" id="KW-0812">Transmembrane</keyword>
<dbReference type="Proteomes" id="UP001412067">
    <property type="component" value="Unassembled WGS sequence"/>
</dbReference>
<sequence length="226" mass="25540">MAIVTPQEFYANFTSEVKSIFCYDAVQTTSPGIWLVDNPLMFSFPLLLFQLTLIFLFTRITQSILSHLFIPIHISQIIGGIILGPSCLGRYRPFENIMYSPVSWEQLNVISFLAIFLFPFFLGLILPGGAPLGCDGGEVGKWRSTGVLHSYLKVLLLFLIMVVVGKFFGAMLPCFYCKMPIRDCLAVGLMMISKGIYEAVKACKLQDFKVSYSFKNSFRKLKRVRI</sequence>
<comment type="caution">
    <text evidence="8">The sequence shown here is derived from an EMBL/GenBank/DDBJ whole genome shotgun (WGS) entry which is preliminary data.</text>
</comment>
<dbReference type="EMBL" id="JBBWWR010000012">
    <property type="protein sequence ID" value="KAK8959362.1"/>
    <property type="molecule type" value="Genomic_DNA"/>
</dbReference>
<evidence type="ECO:0000256" key="5">
    <source>
        <dbReference type="ARBA" id="ARBA00022958"/>
    </source>
</evidence>
<proteinExistence type="predicted"/>
<evidence type="ECO:0000256" key="4">
    <source>
        <dbReference type="ARBA" id="ARBA00022538"/>
    </source>
</evidence>